<evidence type="ECO:0000313" key="2">
    <source>
        <dbReference type="EnsemblMetazoa" id="ASTEI05431-PA"/>
    </source>
</evidence>
<proteinExistence type="predicted"/>
<evidence type="ECO:0000259" key="1">
    <source>
        <dbReference type="Pfam" id="PF26644"/>
    </source>
</evidence>
<name>A0A182YAE5_ANOST</name>
<dbReference type="EnsemblMetazoa" id="ASTEI05431-RA">
    <property type="protein sequence ID" value="ASTEI05431-PA"/>
    <property type="gene ID" value="ASTEI05431"/>
</dbReference>
<protein>
    <recommendedName>
        <fullName evidence="1">CCC domain-containing protein</fullName>
    </recommendedName>
</protein>
<dbReference type="Pfam" id="PF26644">
    <property type="entry name" value="CCC"/>
    <property type="match status" value="1"/>
</dbReference>
<dbReference type="AlphaFoldDB" id="A0A182YAE5"/>
<dbReference type="VEuPathDB" id="VectorBase:ASTEI05431"/>
<dbReference type="Proteomes" id="UP000076408">
    <property type="component" value="Unassembled WGS sequence"/>
</dbReference>
<reference evidence="2" key="2">
    <citation type="submission" date="2020-05" db="UniProtKB">
        <authorList>
            <consortium name="EnsemblMetazoa"/>
        </authorList>
    </citation>
    <scope>IDENTIFICATION</scope>
    <source>
        <strain evidence="2">Indian</strain>
    </source>
</reference>
<accession>A0A182YAE5</accession>
<reference evidence="3" key="1">
    <citation type="journal article" date="2014" name="Genome Biol.">
        <title>Genome analysis of a major urban malaria vector mosquito, Anopheles stephensi.</title>
        <authorList>
            <person name="Jiang X."/>
            <person name="Peery A."/>
            <person name="Hall A.B."/>
            <person name="Sharma A."/>
            <person name="Chen X.G."/>
            <person name="Waterhouse R.M."/>
            <person name="Komissarov A."/>
            <person name="Riehle M.M."/>
            <person name="Shouche Y."/>
            <person name="Sharakhova M.V."/>
            <person name="Lawson D."/>
            <person name="Pakpour N."/>
            <person name="Arensburger P."/>
            <person name="Davidson V.L."/>
            <person name="Eiglmeier K."/>
            <person name="Emrich S."/>
            <person name="George P."/>
            <person name="Kennedy R.C."/>
            <person name="Mane S.P."/>
            <person name="Maslen G."/>
            <person name="Oringanje C."/>
            <person name="Qi Y."/>
            <person name="Settlage R."/>
            <person name="Tojo M."/>
            <person name="Tubio J.M."/>
            <person name="Unger M.F."/>
            <person name="Wang B."/>
            <person name="Vernick K.D."/>
            <person name="Ribeiro J.M."/>
            <person name="James A.A."/>
            <person name="Michel K."/>
            <person name="Riehle M.A."/>
            <person name="Luckhart S."/>
            <person name="Sharakhov I.V."/>
            <person name="Tu Z."/>
        </authorList>
    </citation>
    <scope>NUCLEOTIDE SEQUENCE [LARGE SCALE GENOMIC DNA]</scope>
    <source>
        <strain evidence="3">Indian</strain>
    </source>
</reference>
<evidence type="ECO:0000313" key="3">
    <source>
        <dbReference type="Proteomes" id="UP000076408"/>
    </source>
</evidence>
<feature type="domain" description="CCC" evidence="1">
    <location>
        <begin position="1"/>
        <end position="43"/>
    </location>
</feature>
<sequence length="83" mass="9441">MPWISHTCHRRLEALCTVNAGTCSKYRAIKECCCDVETKLECKLTRTLRRIAYRPDRPFGHKPEAVSSTAWSTLKVHPAVSHS</sequence>
<organism evidence="2 3">
    <name type="scientific">Anopheles stephensi</name>
    <name type="common">Indo-Pakistan malaria mosquito</name>
    <dbReference type="NCBI Taxonomy" id="30069"/>
    <lineage>
        <taxon>Eukaryota</taxon>
        <taxon>Metazoa</taxon>
        <taxon>Ecdysozoa</taxon>
        <taxon>Arthropoda</taxon>
        <taxon>Hexapoda</taxon>
        <taxon>Insecta</taxon>
        <taxon>Pterygota</taxon>
        <taxon>Neoptera</taxon>
        <taxon>Endopterygota</taxon>
        <taxon>Diptera</taxon>
        <taxon>Nematocera</taxon>
        <taxon>Culicoidea</taxon>
        <taxon>Culicidae</taxon>
        <taxon>Anophelinae</taxon>
        <taxon>Anopheles</taxon>
    </lineage>
</organism>
<keyword evidence="3" id="KW-1185">Reference proteome</keyword>
<dbReference type="InterPro" id="IPR058250">
    <property type="entry name" value="CCC"/>
</dbReference>
<dbReference type="VEuPathDB" id="VectorBase:ASTEI20_033280"/>